<proteinExistence type="predicted"/>
<evidence type="ECO:0000313" key="4">
    <source>
        <dbReference type="Proteomes" id="UP000503222"/>
    </source>
</evidence>
<feature type="compositionally biased region" description="Basic and acidic residues" evidence="1">
    <location>
        <begin position="72"/>
        <end position="85"/>
    </location>
</feature>
<reference evidence="3 4" key="1">
    <citation type="submission" date="2020-03" db="EMBL/GenBank/DDBJ databases">
        <title>Sphingomonas sp. nov., isolated from fish.</title>
        <authorList>
            <person name="Hyun D.-W."/>
            <person name="Bae J.-W."/>
        </authorList>
    </citation>
    <scope>NUCLEOTIDE SEQUENCE [LARGE SCALE GENOMIC DNA]</scope>
    <source>
        <strain evidence="3 4">HDW15B</strain>
    </source>
</reference>
<organism evidence="3 4">
    <name type="scientific">Sphingomonas piscis</name>
    <dbReference type="NCBI Taxonomy" id="2714943"/>
    <lineage>
        <taxon>Bacteria</taxon>
        <taxon>Pseudomonadati</taxon>
        <taxon>Pseudomonadota</taxon>
        <taxon>Alphaproteobacteria</taxon>
        <taxon>Sphingomonadales</taxon>
        <taxon>Sphingomonadaceae</taxon>
        <taxon>Sphingomonas</taxon>
    </lineage>
</organism>
<sequence>MASYRGTANGQDKAKAAAAVLLVHAGLAALILTGLNPQVVHRTISALKTFDVRPDVPPPPPPPPPQPARSSPAKEAEGIAGKKAEPSPIVLPEQRVPLPVKPPLQAASVAGSGSASNAGAAAVGEGPGAGNNGSGRGGGGIGGRGPDYSKFTPVQRISRIPNREYRRLVAASGRDFGTVGLTLKVNTDGNPSNCRIVRTSGDRSVDALMCQLALSYIRFRPARDDRGRPVAQDYTWFPDWSPY</sequence>
<feature type="region of interest" description="Disordered" evidence="1">
    <location>
        <begin position="104"/>
        <end position="150"/>
    </location>
</feature>
<protein>
    <recommendedName>
        <fullName evidence="2">TonB C-terminal domain-containing protein</fullName>
    </recommendedName>
</protein>
<name>A0A6G7YN03_9SPHN</name>
<dbReference type="KEGG" id="spii:G7077_03555"/>
<dbReference type="Gene3D" id="3.30.1150.10">
    <property type="match status" value="1"/>
</dbReference>
<dbReference type="RefSeq" id="WP_166410519.1">
    <property type="nucleotide sequence ID" value="NZ_CP049869.1"/>
</dbReference>
<feature type="compositionally biased region" description="Gly residues" evidence="1">
    <location>
        <begin position="125"/>
        <end position="145"/>
    </location>
</feature>
<dbReference type="EMBL" id="CP049869">
    <property type="protein sequence ID" value="QIK78125.1"/>
    <property type="molecule type" value="Genomic_DNA"/>
</dbReference>
<evidence type="ECO:0000313" key="3">
    <source>
        <dbReference type="EMBL" id="QIK78125.1"/>
    </source>
</evidence>
<accession>A0A6G7YN03</accession>
<feature type="region of interest" description="Disordered" evidence="1">
    <location>
        <begin position="51"/>
        <end position="90"/>
    </location>
</feature>
<feature type="compositionally biased region" description="Pro residues" evidence="1">
    <location>
        <begin position="55"/>
        <end position="67"/>
    </location>
</feature>
<dbReference type="Pfam" id="PF03544">
    <property type="entry name" value="TonB_C"/>
    <property type="match status" value="1"/>
</dbReference>
<keyword evidence="4" id="KW-1185">Reference proteome</keyword>
<dbReference type="AlphaFoldDB" id="A0A6G7YN03"/>
<dbReference type="GO" id="GO:0055085">
    <property type="term" value="P:transmembrane transport"/>
    <property type="evidence" value="ECO:0007669"/>
    <property type="project" value="InterPro"/>
</dbReference>
<dbReference type="InterPro" id="IPR037682">
    <property type="entry name" value="TonB_C"/>
</dbReference>
<feature type="compositionally biased region" description="Low complexity" evidence="1">
    <location>
        <begin position="106"/>
        <end position="124"/>
    </location>
</feature>
<gene>
    <name evidence="3" type="ORF">G7077_03555</name>
</gene>
<feature type="domain" description="TonB C-terminal" evidence="2">
    <location>
        <begin position="170"/>
        <end position="234"/>
    </location>
</feature>
<dbReference type="SUPFAM" id="SSF74653">
    <property type="entry name" value="TolA/TonB C-terminal domain"/>
    <property type="match status" value="1"/>
</dbReference>
<evidence type="ECO:0000256" key="1">
    <source>
        <dbReference type="SAM" id="MobiDB-lite"/>
    </source>
</evidence>
<evidence type="ECO:0000259" key="2">
    <source>
        <dbReference type="Pfam" id="PF03544"/>
    </source>
</evidence>
<dbReference type="Proteomes" id="UP000503222">
    <property type="component" value="Chromosome"/>
</dbReference>